<dbReference type="GO" id="GO:0042956">
    <property type="term" value="P:maltodextrin transmembrane transport"/>
    <property type="evidence" value="ECO:0007669"/>
    <property type="project" value="TreeGrafter"/>
</dbReference>
<dbReference type="AlphaFoldDB" id="A0A852VNT3"/>
<comment type="similarity">
    <text evidence="1">Belongs to the bacterial solute-binding protein 1 family.</text>
</comment>
<name>A0A852VNT3_9MICO</name>
<evidence type="ECO:0000313" key="6">
    <source>
        <dbReference type="Proteomes" id="UP000554054"/>
    </source>
</evidence>
<evidence type="ECO:0000256" key="4">
    <source>
        <dbReference type="SAM" id="SignalP"/>
    </source>
</evidence>
<reference evidence="5 6" key="1">
    <citation type="submission" date="2020-07" db="EMBL/GenBank/DDBJ databases">
        <title>Sequencing the genomes of 1000 actinobacteria strains.</title>
        <authorList>
            <person name="Klenk H.-P."/>
        </authorList>
    </citation>
    <scope>NUCLEOTIDE SEQUENCE [LARGE SCALE GENOMIC DNA]</scope>
    <source>
        <strain evidence="5 6">DSM 26154</strain>
    </source>
</reference>
<evidence type="ECO:0000313" key="5">
    <source>
        <dbReference type="EMBL" id="NYF97589.1"/>
    </source>
</evidence>
<dbReference type="Pfam" id="PF01547">
    <property type="entry name" value="SBP_bac_1"/>
    <property type="match status" value="1"/>
</dbReference>
<feature type="chain" id="PRO_5038643715" evidence="4">
    <location>
        <begin position="26"/>
        <end position="436"/>
    </location>
</feature>
<keyword evidence="2" id="KW-0813">Transport</keyword>
<dbReference type="EMBL" id="JACCAE010000001">
    <property type="protein sequence ID" value="NYF97589.1"/>
    <property type="molecule type" value="Genomic_DNA"/>
</dbReference>
<evidence type="ECO:0000256" key="2">
    <source>
        <dbReference type="ARBA" id="ARBA00022448"/>
    </source>
</evidence>
<keyword evidence="5" id="KW-0762">Sugar transport</keyword>
<protein>
    <submittedName>
        <fullName evidence="5">Multiple sugar transport system substrate-binding protein</fullName>
    </submittedName>
</protein>
<dbReference type="RefSeq" id="WP_343062780.1">
    <property type="nucleotide sequence ID" value="NZ_JACCAE010000001.1"/>
</dbReference>
<dbReference type="PANTHER" id="PTHR30061">
    <property type="entry name" value="MALTOSE-BINDING PERIPLASMIC PROTEIN"/>
    <property type="match status" value="1"/>
</dbReference>
<accession>A0A852VNT3</accession>
<gene>
    <name evidence="5" type="ORF">BJY20_000981</name>
</gene>
<organism evidence="5 6">
    <name type="scientific">Janibacter cremeus</name>
    <dbReference type="NCBI Taxonomy" id="1285192"/>
    <lineage>
        <taxon>Bacteria</taxon>
        <taxon>Bacillati</taxon>
        <taxon>Actinomycetota</taxon>
        <taxon>Actinomycetes</taxon>
        <taxon>Micrococcales</taxon>
        <taxon>Intrasporangiaceae</taxon>
        <taxon>Janibacter</taxon>
    </lineage>
</organism>
<keyword evidence="6" id="KW-1185">Reference proteome</keyword>
<sequence>METRRGRRVAFAAAVATAVALGVSACGGGSSASGNTQVTWWINPDGGGSDPEGGGQVQLAKECTDKADGAYTIDFQQLPNSASDQRQQLLRRLASSDEGVDIMSIDPVFVAEFAEAGFLAEVPTDLKSEFTEGVVPPAVTNANWKDTMYAAPFWANTQLLWYRKSVAKEAGLDMSKPVTWDQLIEAAKKTDSQIGVQASRYEGYMVWINALVEGAGEHIVQNPGAPGEELEFGLDTEGGKEAAAVIQKLADAKVGGPALGSTDETTSLDMFQNEQAGFMLNWPYVYAALKGAEVDWIDDLAWTRYPQTVQGEESKPPLGGIEMGVNAASDDKDAAWDAVACLTSAESQKTYMLGTGNPAARTEVYDDSEIREQFPMADQIRNSLADSGPRPLTQYYGDVSSGIQRVYSPPGSVDPDTTPQRAESLLQAVLKGDALL</sequence>
<dbReference type="GO" id="GO:1901982">
    <property type="term" value="F:maltose binding"/>
    <property type="evidence" value="ECO:0007669"/>
    <property type="project" value="TreeGrafter"/>
</dbReference>
<comment type="caution">
    <text evidence="5">The sequence shown here is derived from an EMBL/GenBank/DDBJ whole genome shotgun (WGS) entry which is preliminary data.</text>
</comment>
<dbReference type="GO" id="GO:0055052">
    <property type="term" value="C:ATP-binding cassette (ABC) transporter complex, substrate-binding subunit-containing"/>
    <property type="evidence" value="ECO:0007669"/>
    <property type="project" value="TreeGrafter"/>
</dbReference>
<keyword evidence="3 4" id="KW-0732">Signal</keyword>
<evidence type="ECO:0000256" key="1">
    <source>
        <dbReference type="ARBA" id="ARBA00008520"/>
    </source>
</evidence>
<dbReference type="PANTHER" id="PTHR30061:SF50">
    <property type="entry name" value="MALTOSE_MALTODEXTRIN-BINDING PERIPLASMIC PROTEIN"/>
    <property type="match status" value="1"/>
</dbReference>
<dbReference type="SUPFAM" id="SSF53850">
    <property type="entry name" value="Periplasmic binding protein-like II"/>
    <property type="match status" value="1"/>
</dbReference>
<evidence type="ECO:0000256" key="3">
    <source>
        <dbReference type="ARBA" id="ARBA00022729"/>
    </source>
</evidence>
<dbReference type="PROSITE" id="PS51257">
    <property type="entry name" value="PROKAR_LIPOPROTEIN"/>
    <property type="match status" value="1"/>
</dbReference>
<dbReference type="InterPro" id="IPR006059">
    <property type="entry name" value="SBP"/>
</dbReference>
<proteinExistence type="inferred from homology"/>
<feature type="signal peptide" evidence="4">
    <location>
        <begin position="1"/>
        <end position="25"/>
    </location>
</feature>
<dbReference type="Gene3D" id="3.40.190.10">
    <property type="entry name" value="Periplasmic binding protein-like II"/>
    <property type="match status" value="2"/>
</dbReference>
<dbReference type="GO" id="GO:0015768">
    <property type="term" value="P:maltose transport"/>
    <property type="evidence" value="ECO:0007669"/>
    <property type="project" value="TreeGrafter"/>
</dbReference>
<dbReference type="Proteomes" id="UP000554054">
    <property type="component" value="Unassembled WGS sequence"/>
</dbReference>